<feature type="transmembrane region" description="Helical" evidence="7">
    <location>
        <begin position="174"/>
        <end position="196"/>
    </location>
</feature>
<evidence type="ECO:0000256" key="1">
    <source>
        <dbReference type="ARBA" id="ARBA00004236"/>
    </source>
</evidence>
<evidence type="ECO:0000256" key="2">
    <source>
        <dbReference type="ARBA" id="ARBA00022475"/>
    </source>
</evidence>
<keyword evidence="4 7" id="KW-1133">Transmembrane helix</keyword>
<dbReference type="GO" id="GO:0036376">
    <property type="term" value="P:sodium ion export across plasma membrane"/>
    <property type="evidence" value="ECO:0007669"/>
    <property type="project" value="InterPro"/>
</dbReference>
<evidence type="ECO:0000313" key="10">
    <source>
        <dbReference type="Proteomes" id="UP000005561"/>
    </source>
</evidence>
<feature type="region of interest" description="Disordered" evidence="6">
    <location>
        <begin position="213"/>
        <end position="232"/>
    </location>
</feature>
<sequence>MRKFKGLVVSLSAAAMLALAAAPVYAEETETVTEAQAAEESTSTAVVNADDSISSSDSETLADYASETISLITTMSDAELDEIVNPPSLLSVPPKYSVAAVESWLEVRDELGAYVAAKEHDISADSTTITIESTCDFENGEGLVTIILDRETLTPDSITFAEQNSSLGKTMQEAALNTVMGIGIVFLVLLFLSFLISQFKHIAKLEEKMTKKNAPQAPKAAPAPAAPVAAPAPVEEEVADDGELVAVIAAAIAAAEGTTTDGFVVRSIKKSNRNKWQRA</sequence>
<dbReference type="GO" id="GO:0005886">
    <property type="term" value="C:plasma membrane"/>
    <property type="evidence" value="ECO:0007669"/>
    <property type="project" value="UniProtKB-SubCell"/>
</dbReference>
<dbReference type="STRING" id="168384.SAMN05660368_03500"/>
<comment type="subcellular location">
    <subcellularLocation>
        <location evidence="1">Cell membrane</location>
    </subcellularLocation>
</comment>
<feature type="region of interest" description="Disordered" evidence="6">
    <location>
        <begin position="36"/>
        <end position="57"/>
    </location>
</feature>
<gene>
    <name evidence="9" type="ORF">BRYFOR_09835</name>
</gene>
<proteinExistence type="predicted"/>
<evidence type="ECO:0000313" key="9">
    <source>
        <dbReference type="EMBL" id="EET58196.1"/>
    </source>
</evidence>
<evidence type="ECO:0000256" key="4">
    <source>
        <dbReference type="ARBA" id="ARBA00022989"/>
    </source>
</evidence>
<evidence type="ECO:0000256" key="8">
    <source>
        <dbReference type="SAM" id="SignalP"/>
    </source>
</evidence>
<keyword evidence="5 7" id="KW-0472">Membrane</keyword>
<feature type="signal peptide" evidence="8">
    <location>
        <begin position="1"/>
        <end position="26"/>
    </location>
</feature>
<organism evidence="9 10">
    <name type="scientific">Marvinbryantia formatexigens DSM 14469</name>
    <dbReference type="NCBI Taxonomy" id="478749"/>
    <lineage>
        <taxon>Bacteria</taxon>
        <taxon>Bacillati</taxon>
        <taxon>Bacillota</taxon>
        <taxon>Clostridia</taxon>
        <taxon>Lachnospirales</taxon>
        <taxon>Lachnospiraceae</taxon>
        <taxon>Marvinbryantia</taxon>
    </lineage>
</organism>
<dbReference type="EMBL" id="ACCL02000042">
    <property type="protein sequence ID" value="EET58196.1"/>
    <property type="molecule type" value="Genomic_DNA"/>
</dbReference>
<keyword evidence="3 7" id="KW-0812">Transmembrane</keyword>
<accession>C6LMD5</accession>
<evidence type="ECO:0000256" key="7">
    <source>
        <dbReference type="SAM" id="Phobius"/>
    </source>
</evidence>
<dbReference type="InterPro" id="IPR005899">
    <property type="entry name" value="Na_pump_deCOase"/>
</dbReference>
<dbReference type="RefSeq" id="WP_006864586.1">
    <property type="nucleotide sequence ID" value="NZ_ACCL02000042.1"/>
</dbReference>
<feature type="compositionally biased region" description="Low complexity" evidence="6">
    <location>
        <begin position="214"/>
        <end position="232"/>
    </location>
</feature>
<keyword evidence="8" id="KW-0732">Signal</keyword>
<dbReference type="eggNOG" id="ENOG5032WHQ">
    <property type="taxonomic scope" value="Bacteria"/>
</dbReference>
<reference evidence="9" key="1">
    <citation type="submission" date="2009-07" db="EMBL/GenBank/DDBJ databases">
        <authorList>
            <person name="Weinstock G."/>
            <person name="Sodergren E."/>
            <person name="Clifton S."/>
            <person name="Fulton L."/>
            <person name="Fulton B."/>
            <person name="Courtney L."/>
            <person name="Fronick C."/>
            <person name="Harrison M."/>
            <person name="Strong C."/>
            <person name="Farmer C."/>
            <person name="Delahaunty K."/>
            <person name="Markovic C."/>
            <person name="Hall O."/>
            <person name="Minx P."/>
            <person name="Tomlinson C."/>
            <person name="Mitreva M."/>
            <person name="Nelson J."/>
            <person name="Hou S."/>
            <person name="Wollam A."/>
            <person name="Pepin K.H."/>
            <person name="Johnson M."/>
            <person name="Bhonagiri V."/>
            <person name="Nash W.E."/>
            <person name="Warren W."/>
            <person name="Chinwalla A."/>
            <person name="Mardis E.R."/>
            <person name="Wilson R.K."/>
        </authorList>
    </citation>
    <scope>NUCLEOTIDE SEQUENCE [LARGE SCALE GENOMIC DNA]</scope>
    <source>
        <strain evidence="9">DSM 14469</strain>
    </source>
</reference>
<evidence type="ECO:0000256" key="3">
    <source>
        <dbReference type="ARBA" id="ARBA00022692"/>
    </source>
</evidence>
<dbReference type="NCBIfam" id="TIGR01195">
    <property type="entry name" value="oadG_fam"/>
    <property type="match status" value="1"/>
</dbReference>
<comment type="caution">
    <text evidence="9">The sequence shown here is derived from an EMBL/GenBank/DDBJ whole genome shotgun (WGS) entry which is preliminary data.</text>
</comment>
<evidence type="ECO:0000256" key="6">
    <source>
        <dbReference type="SAM" id="MobiDB-lite"/>
    </source>
</evidence>
<dbReference type="AlphaFoldDB" id="C6LMD5"/>
<evidence type="ECO:0000256" key="5">
    <source>
        <dbReference type="ARBA" id="ARBA00023136"/>
    </source>
</evidence>
<keyword evidence="10" id="KW-1185">Reference proteome</keyword>
<feature type="chain" id="PRO_5002966467" evidence="8">
    <location>
        <begin position="27"/>
        <end position="279"/>
    </location>
</feature>
<feature type="compositionally biased region" description="Low complexity" evidence="6">
    <location>
        <begin position="36"/>
        <end position="46"/>
    </location>
</feature>
<dbReference type="Pfam" id="PF04277">
    <property type="entry name" value="OAD_gamma"/>
    <property type="match status" value="1"/>
</dbReference>
<protein>
    <submittedName>
        <fullName evidence="9">Sodium pump decarboxylase, gamma subunit</fullName>
    </submittedName>
</protein>
<keyword evidence="2" id="KW-1003">Cell membrane</keyword>
<name>C6LMD5_9FIRM</name>
<dbReference type="Proteomes" id="UP000005561">
    <property type="component" value="Unassembled WGS sequence"/>
</dbReference>
<dbReference type="GO" id="GO:0015081">
    <property type="term" value="F:sodium ion transmembrane transporter activity"/>
    <property type="evidence" value="ECO:0007669"/>
    <property type="project" value="InterPro"/>
</dbReference>